<name>A0AAN7P1Q8_9COLE</name>
<gene>
    <name evidence="1" type="ORF">RN001_015382</name>
</gene>
<dbReference type="Proteomes" id="UP001353858">
    <property type="component" value="Unassembled WGS sequence"/>
</dbReference>
<organism evidence="1 2">
    <name type="scientific">Aquatica leii</name>
    <dbReference type="NCBI Taxonomy" id="1421715"/>
    <lineage>
        <taxon>Eukaryota</taxon>
        <taxon>Metazoa</taxon>
        <taxon>Ecdysozoa</taxon>
        <taxon>Arthropoda</taxon>
        <taxon>Hexapoda</taxon>
        <taxon>Insecta</taxon>
        <taxon>Pterygota</taxon>
        <taxon>Neoptera</taxon>
        <taxon>Endopterygota</taxon>
        <taxon>Coleoptera</taxon>
        <taxon>Polyphaga</taxon>
        <taxon>Elateriformia</taxon>
        <taxon>Elateroidea</taxon>
        <taxon>Lampyridae</taxon>
        <taxon>Luciolinae</taxon>
        <taxon>Aquatica</taxon>
    </lineage>
</organism>
<dbReference type="EMBL" id="JARPUR010000007">
    <property type="protein sequence ID" value="KAK4873353.1"/>
    <property type="molecule type" value="Genomic_DNA"/>
</dbReference>
<keyword evidence="2" id="KW-1185">Reference proteome</keyword>
<accession>A0AAN7P1Q8</accession>
<reference evidence="2" key="1">
    <citation type="submission" date="2023-01" db="EMBL/GenBank/DDBJ databases">
        <title>Key to firefly adult light organ development and bioluminescence: homeobox transcription factors regulate luciferase expression and transportation to peroxisome.</title>
        <authorList>
            <person name="Fu X."/>
        </authorList>
    </citation>
    <scope>NUCLEOTIDE SEQUENCE [LARGE SCALE GENOMIC DNA]</scope>
</reference>
<evidence type="ECO:0000313" key="1">
    <source>
        <dbReference type="EMBL" id="KAK4873353.1"/>
    </source>
</evidence>
<proteinExistence type="predicted"/>
<evidence type="ECO:0000313" key="2">
    <source>
        <dbReference type="Proteomes" id="UP001353858"/>
    </source>
</evidence>
<comment type="caution">
    <text evidence="1">The sequence shown here is derived from an EMBL/GenBank/DDBJ whole genome shotgun (WGS) entry which is preliminary data.</text>
</comment>
<sequence>MEGNFKILPEDLISESIGFLKHAITLLSHNHHDVENLIRYSKNFTNFSSASIDASTSTIVTLEEIEQQLLKMESFRKSAKYAVTSIMQTLLNYIEMNDVFEGKPNMKRGYYKNIVDKSILLKNYIVTVHPRVKINYIEESLSRFIITLMQLLISTDARPISNIYIFSTITDILLVFKEVRFLHNVILKALLKNLQVCEVNLQSFSATSMFELAFYEKLMCNLTILKELLLYSVEQHELYKTNNYDLNVKVMANVNAVLKSIYMVAPEYIKRFLQECLNLINE</sequence>
<dbReference type="AlphaFoldDB" id="A0AAN7P1Q8"/>
<protein>
    <submittedName>
        <fullName evidence="1">Uncharacterized protein</fullName>
    </submittedName>
</protein>